<keyword evidence="4" id="KW-1185">Reference proteome</keyword>
<evidence type="ECO:0000256" key="1">
    <source>
        <dbReference type="ARBA" id="ARBA00022723"/>
    </source>
</evidence>
<dbReference type="EC" id="4.2.3.81" evidence="3"/>
<dbReference type="GO" id="GO:0010333">
    <property type="term" value="F:terpene synthase activity"/>
    <property type="evidence" value="ECO:0007669"/>
    <property type="project" value="InterPro"/>
</dbReference>
<evidence type="ECO:0000313" key="3">
    <source>
        <dbReference type="EMBL" id="PIM97305.1"/>
    </source>
</evidence>
<dbReference type="Pfam" id="PF03936">
    <property type="entry name" value="Terpene_synth_C"/>
    <property type="match status" value="1"/>
</dbReference>
<evidence type="ECO:0000259" key="2">
    <source>
        <dbReference type="Pfam" id="PF03936"/>
    </source>
</evidence>
<dbReference type="Proteomes" id="UP000231279">
    <property type="component" value="Unassembled WGS sequence"/>
</dbReference>
<reference evidence="4" key="1">
    <citation type="journal article" date="2018" name="Gigascience">
        <title>Genome assembly of the Pink Ipe (Handroanthus impetiginosus, Bignoniaceae), a highly valued, ecologically keystone Neotropical timber forest tree.</title>
        <authorList>
            <person name="Silva-Junior O.B."/>
            <person name="Grattapaglia D."/>
            <person name="Novaes E."/>
            <person name="Collevatti R.G."/>
        </authorList>
    </citation>
    <scope>NUCLEOTIDE SEQUENCE [LARGE SCALE GENOMIC DNA]</scope>
    <source>
        <strain evidence="4">cv. UFG-1</strain>
    </source>
</reference>
<comment type="caution">
    <text evidence="3">The sequence shown here is derived from an EMBL/GenBank/DDBJ whole genome shotgun (WGS) entry which is preliminary data.</text>
</comment>
<dbReference type="PANTHER" id="PTHR31225">
    <property type="entry name" value="OS04G0344100 PROTEIN-RELATED"/>
    <property type="match status" value="1"/>
</dbReference>
<keyword evidence="3" id="KW-0456">Lyase</keyword>
<dbReference type="AlphaFoldDB" id="A0A2G9FW67"/>
<dbReference type="STRING" id="429701.A0A2G9FW67"/>
<name>A0A2G9FW67_9LAMI</name>
<feature type="domain" description="Terpene synthase metal-binding" evidence="2">
    <location>
        <begin position="1"/>
        <end position="154"/>
    </location>
</feature>
<sequence>MRICFLALFNSANELAYDILRDQGHNIISNLRNLWAELCRAYYLEAKWYHNGYFPSINEYLNIAWVSISGPVVLFYAYFSSTNPINKKELQNLEQYSCIIRWPSIVLRLTDDLGTTKDEIKKGDVPKSIQCYMHETSCSEEDAREYVKHLIDVTLKRMNKDILLENPVKDFSATAMNLARIALCMYQFGDGFGVPHPETKKNLVSLIVKPITMSEHRQLLI</sequence>
<keyword evidence="1" id="KW-0479">Metal-binding</keyword>
<dbReference type="PANTHER" id="PTHR31225:SF256">
    <property type="entry name" value="(-)-ALPHA-TERPINEOL SYNTHASE-LIKE"/>
    <property type="match status" value="1"/>
</dbReference>
<gene>
    <name evidence="3" type="ORF">CDL12_30225</name>
</gene>
<evidence type="ECO:0000313" key="4">
    <source>
        <dbReference type="Proteomes" id="UP000231279"/>
    </source>
</evidence>
<accession>A0A2G9FW67</accession>
<dbReference type="InterPro" id="IPR050148">
    <property type="entry name" value="Terpene_synthase-like"/>
</dbReference>
<dbReference type="SUPFAM" id="SSF48576">
    <property type="entry name" value="Terpenoid synthases"/>
    <property type="match status" value="1"/>
</dbReference>
<dbReference type="InterPro" id="IPR005630">
    <property type="entry name" value="Terpene_synthase_metal-bd"/>
</dbReference>
<dbReference type="GO" id="GO:0000287">
    <property type="term" value="F:magnesium ion binding"/>
    <property type="evidence" value="ECO:0007669"/>
    <property type="project" value="InterPro"/>
</dbReference>
<protein>
    <submittedName>
        <fullName evidence="3">Exo-alpha-bergamotene synthase</fullName>
        <ecNumber evidence="3">4.2.3.81</ecNumber>
    </submittedName>
</protein>
<dbReference type="OrthoDB" id="1936865at2759"/>
<proteinExistence type="predicted"/>
<organism evidence="3 4">
    <name type="scientific">Handroanthus impetiginosus</name>
    <dbReference type="NCBI Taxonomy" id="429701"/>
    <lineage>
        <taxon>Eukaryota</taxon>
        <taxon>Viridiplantae</taxon>
        <taxon>Streptophyta</taxon>
        <taxon>Embryophyta</taxon>
        <taxon>Tracheophyta</taxon>
        <taxon>Spermatophyta</taxon>
        <taxon>Magnoliopsida</taxon>
        <taxon>eudicotyledons</taxon>
        <taxon>Gunneridae</taxon>
        <taxon>Pentapetalae</taxon>
        <taxon>asterids</taxon>
        <taxon>lamiids</taxon>
        <taxon>Lamiales</taxon>
        <taxon>Bignoniaceae</taxon>
        <taxon>Crescentiina</taxon>
        <taxon>Tabebuia alliance</taxon>
        <taxon>Handroanthus</taxon>
    </lineage>
</organism>
<dbReference type="EMBL" id="NKXS01010229">
    <property type="protein sequence ID" value="PIM97305.1"/>
    <property type="molecule type" value="Genomic_DNA"/>
</dbReference>
<dbReference type="Gene3D" id="1.10.600.10">
    <property type="entry name" value="Farnesyl Diphosphate Synthase"/>
    <property type="match status" value="1"/>
</dbReference>
<dbReference type="GO" id="GO:0016114">
    <property type="term" value="P:terpenoid biosynthetic process"/>
    <property type="evidence" value="ECO:0007669"/>
    <property type="project" value="InterPro"/>
</dbReference>
<dbReference type="InterPro" id="IPR008949">
    <property type="entry name" value="Isoprenoid_synthase_dom_sf"/>
</dbReference>